<dbReference type="Pfam" id="PF13520">
    <property type="entry name" value="AA_permease_2"/>
    <property type="match status" value="1"/>
</dbReference>
<feature type="transmembrane region" description="Helical" evidence="5">
    <location>
        <begin position="170"/>
        <end position="192"/>
    </location>
</feature>
<feature type="transmembrane region" description="Helical" evidence="5">
    <location>
        <begin position="106"/>
        <end position="132"/>
    </location>
</feature>
<feature type="transmembrane region" description="Helical" evidence="5">
    <location>
        <begin position="65"/>
        <end position="85"/>
    </location>
</feature>
<feature type="transmembrane region" description="Helical" evidence="5">
    <location>
        <begin position="432"/>
        <end position="449"/>
    </location>
</feature>
<feature type="transmembrane region" description="Helical" evidence="5">
    <location>
        <begin position="144"/>
        <end position="163"/>
    </location>
</feature>
<dbReference type="AlphaFoldDB" id="A0A7W4LTE2"/>
<dbReference type="GO" id="GO:0015179">
    <property type="term" value="F:L-amino acid transmembrane transporter activity"/>
    <property type="evidence" value="ECO:0007669"/>
    <property type="project" value="TreeGrafter"/>
</dbReference>
<accession>A0A7W4LTE2</accession>
<dbReference type="EMBL" id="CP063687">
    <property type="protein sequence ID" value="QOY25389.1"/>
    <property type="molecule type" value="Genomic_DNA"/>
</dbReference>
<dbReference type="Gene3D" id="1.20.1740.10">
    <property type="entry name" value="Amino acid/polyamine transporter I"/>
    <property type="match status" value="1"/>
</dbReference>
<evidence type="ECO:0000256" key="4">
    <source>
        <dbReference type="ARBA" id="ARBA00023136"/>
    </source>
</evidence>
<organism evidence="6 7">
    <name type="scientific">Bacillus velezensis</name>
    <dbReference type="NCBI Taxonomy" id="492670"/>
    <lineage>
        <taxon>Bacteria</taxon>
        <taxon>Bacillati</taxon>
        <taxon>Bacillota</taxon>
        <taxon>Bacilli</taxon>
        <taxon>Bacillales</taxon>
        <taxon>Bacillaceae</taxon>
        <taxon>Bacillus</taxon>
        <taxon>Bacillus amyloliquefaciens group</taxon>
    </lineage>
</organism>
<keyword evidence="3 5" id="KW-1133">Transmembrane helix</keyword>
<feature type="transmembrane region" description="Helical" evidence="5">
    <location>
        <begin position="296"/>
        <end position="316"/>
    </location>
</feature>
<reference evidence="7" key="1">
    <citation type="submission" date="2020-10" db="EMBL/GenBank/DDBJ databases">
        <title>Complete genome sequence of Bacillus velezensis NST6.</title>
        <authorList>
            <person name="Choi J."/>
        </authorList>
    </citation>
    <scope>NUCLEOTIDE SEQUENCE [LARGE SCALE GENOMIC DNA]</scope>
    <source>
        <strain evidence="7">NST6</strain>
    </source>
</reference>
<feature type="transmembrane region" description="Helical" evidence="5">
    <location>
        <begin position="403"/>
        <end position="426"/>
    </location>
</feature>
<feature type="transmembrane region" description="Helical" evidence="5">
    <location>
        <begin position="212"/>
        <end position="233"/>
    </location>
</feature>
<name>A0A7W4LTE2_BACVE</name>
<dbReference type="FunFam" id="1.20.1740.10:FF:000051">
    <property type="entry name" value="Amino acid permease"/>
    <property type="match status" value="1"/>
</dbReference>
<evidence type="ECO:0000256" key="1">
    <source>
        <dbReference type="ARBA" id="ARBA00004141"/>
    </source>
</evidence>
<comment type="subcellular location">
    <subcellularLocation>
        <location evidence="1">Membrane</location>
        <topology evidence="1">Multi-pass membrane protein</topology>
    </subcellularLocation>
</comment>
<evidence type="ECO:0000256" key="3">
    <source>
        <dbReference type="ARBA" id="ARBA00022989"/>
    </source>
</evidence>
<sequence>MENSFFIMTILHLEGKDMQIEENGLKKEIGLTIALSLVIGTIIGSGVFMKPGAVLAYSGDAKTALIAWLLGGILTLAGGLTVAEIGTQIPKTGGLYTYLEEVYGEFWGFLCGWVQIIIYGPAIIGAIGLYFGSLMAHLFSWDSGWSKLIGISAVLFLSIINIIGTKYGGIVQGITTVGKLIPIICMIVFGLWKGDQHIFTAVTSSMSDMNFGAAILATLFAYDGWILLAALGGEMKNPEKLLPRAMTGGLLVVTAIYLFINFALLHILPATDIVKLGENATGTAAGMLFGDIGGKLISVGIIVSIFGCLNGKILAFPRVSFAMAERKQLPFAGQISRVHPTFRTPWIAVSFQIALAIIFMIASNPDKLSEISIFMIYIFYVMAFFAVFILRKKSGGKPRAYSVPLYPIIPVLAIAGSLFVLISTIITDTLSCALSLLIGLAGLPLYFWLKNGRKN</sequence>
<feature type="transmembrane region" description="Helical" evidence="5">
    <location>
        <begin position="245"/>
        <end position="268"/>
    </location>
</feature>
<feature type="transmembrane region" description="Helical" evidence="5">
    <location>
        <begin position="29"/>
        <end position="49"/>
    </location>
</feature>
<dbReference type="GO" id="GO:0016020">
    <property type="term" value="C:membrane"/>
    <property type="evidence" value="ECO:0007669"/>
    <property type="project" value="UniProtKB-SubCell"/>
</dbReference>
<evidence type="ECO:0000256" key="2">
    <source>
        <dbReference type="ARBA" id="ARBA00022692"/>
    </source>
</evidence>
<evidence type="ECO:0000313" key="6">
    <source>
        <dbReference type="EMBL" id="QOY25389.1"/>
    </source>
</evidence>
<keyword evidence="4 5" id="KW-0472">Membrane</keyword>
<feature type="transmembrane region" description="Helical" evidence="5">
    <location>
        <begin position="371"/>
        <end position="391"/>
    </location>
</feature>
<proteinExistence type="predicted"/>
<dbReference type="PANTHER" id="PTHR11785:SF512">
    <property type="entry name" value="SOBREMESA, ISOFORM B"/>
    <property type="match status" value="1"/>
</dbReference>
<dbReference type="InterPro" id="IPR050598">
    <property type="entry name" value="AminoAcid_Transporter"/>
</dbReference>
<dbReference type="Proteomes" id="UP000587477">
    <property type="component" value="Chromosome"/>
</dbReference>
<dbReference type="PIRSF" id="PIRSF006060">
    <property type="entry name" value="AA_transporter"/>
    <property type="match status" value="1"/>
</dbReference>
<feature type="transmembrane region" description="Helical" evidence="5">
    <location>
        <begin position="346"/>
        <end position="365"/>
    </location>
</feature>
<keyword evidence="2 5" id="KW-0812">Transmembrane</keyword>
<evidence type="ECO:0000313" key="7">
    <source>
        <dbReference type="Proteomes" id="UP000587477"/>
    </source>
</evidence>
<protein>
    <submittedName>
        <fullName evidence="6">Serine/threonine exchanger SteT</fullName>
    </submittedName>
</protein>
<gene>
    <name evidence="6" type="primary">steT</name>
    <name evidence="6" type="ORF">BACVE_000317</name>
</gene>
<dbReference type="InterPro" id="IPR002293">
    <property type="entry name" value="AA/rel_permease1"/>
</dbReference>
<evidence type="ECO:0000256" key="5">
    <source>
        <dbReference type="SAM" id="Phobius"/>
    </source>
</evidence>
<dbReference type="PANTHER" id="PTHR11785">
    <property type="entry name" value="AMINO ACID TRANSPORTER"/>
    <property type="match status" value="1"/>
</dbReference>